<feature type="non-terminal residue" evidence="1">
    <location>
        <position position="1"/>
    </location>
</feature>
<organism evidence="1 2">
    <name type="scientific">Pristionchus mayeri</name>
    <dbReference type="NCBI Taxonomy" id="1317129"/>
    <lineage>
        <taxon>Eukaryota</taxon>
        <taxon>Metazoa</taxon>
        <taxon>Ecdysozoa</taxon>
        <taxon>Nematoda</taxon>
        <taxon>Chromadorea</taxon>
        <taxon>Rhabditida</taxon>
        <taxon>Rhabditina</taxon>
        <taxon>Diplogasteromorpha</taxon>
        <taxon>Diplogasteroidea</taxon>
        <taxon>Neodiplogasteridae</taxon>
        <taxon>Pristionchus</taxon>
    </lineage>
</organism>
<accession>A0AAN5CUG7</accession>
<keyword evidence="2" id="KW-1185">Reference proteome</keyword>
<protein>
    <submittedName>
        <fullName evidence="1">Uncharacterized protein</fullName>
    </submittedName>
</protein>
<comment type="caution">
    <text evidence="1">The sequence shown here is derived from an EMBL/GenBank/DDBJ whole genome shotgun (WGS) entry which is preliminary data.</text>
</comment>
<evidence type="ECO:0000313" key="1">
    <source>
        <dbReference type="EMBL" id="GMR51078.1"/>
    </source>
</evidence>
<reference evidence="2" key="1">
    <citation type="submission" date="2022-10" db="EMBL/GenBank/DDBJ databases">
        <title>Genome assembly of Pristionchus species.</title>
        <authorList>
            <person name="Yoshida K."/>
            <person name="Sommer R.J."/>
        </authorList>
    </citation>
    <scope>NUCLEOTIDE SEQUENCE [LARGE SCALE GENOMIC DNA]</scope>
    <source>
        <strain evidence="2">RS5460</strain>
    </source>
</reference>
<dbReference type="Proteomes" id="UP001328107">
    <property type="component" value="Unassembled WGS sequence"/>
</dbReference>
<name>A0AAN5CUG7_9BILA</name>
<gene>
    <name evidence="1" type="ORF">PMAYCL1PPCAC_21273</name>
</gene>
<proteinExistence type="predicted"/>
<sequence>SFSFSSSPLPSPLQNNLLLFLTFLGGGAWRQKTFVRHDATGFALAELTIDFRQCSRICDQVRSLMCCLRRLYEQLRLQQHS</sequence>
<dbReference type="EMBL" id="BTRK01000005">
    <property type="protein sequence ID" value="GMR51078.1"/>
    <property type="molecule type" value="Genomic_DNA"/>
</dbReference>
<dbReference type="AlphaFoldDB" id="A0AAN5CUG7"/>
<evidence type="ECO:0000313" key="2">
    <source>
        <dbReference type="Proteomes" id="UP001328107"/>
    </source>
</evidence>